<organism evidence="1 2">
    <name type="scientific">Cellulomonas avistercoris</name>
    <dbReference type="NCBI Taxonomy" id="2762242"/>
    <lineage>
        <taxon>Bacteria</taxon>
        <taxon>Bacillati</taxon>
        <taxon>Actinomycetota</taxon>
        <taxon>Actinomycetes</taxon>
        <taxon>Micrococcales</taxon>
        <taxon>Cellulomonadaceae</taxon>
        <taxon>Cellulomonas</taxon>
    </lineage>
</organism>
<reference evidence="1 2" key="1">
    <citation type="submission" date="2020-08" db="EMBL/GenBank/DDBJ databases">
        <title>A Genomic Blueprint of the Chicken Gut Microbiome.</title>
        <authorList>
            <person name="Gilroy R."/>
            <person name="Ravi A."/>
            <person name="Getino M."/>
            <person name="Pursley I."/>
            <person name="Horton D.L."/>
            <person name="Alikhan N.-F."/>
            <person name="Baker D."/>
            <person name="Gharbi K."/>
            <person name="Hall N."/>
            <person name="Watson M."/>
            <person name="Adriaenssens E.M."/>
            <person name="Foster-Nyarko E."/>
            <person name="Jarju S."/>
            <person name="Secka A."/>
            <person name="Antonio M."/>
            <person name="Oren A."/>
            <person name="Chaudhuri R."/>
            <person name="La Ragione R.M."/>
            <person name="Hildebrand F."/>
            <person name="Pallen M.J."/>
        </authorList>
    </citation>
    <scope>NUCLEOTIDE SEQUENCE [LARGE SCALE GENOMIC DNA]</scope>
    <source>
        <strain evidence="1 2">Sa3CUA2</strain>
    </source>
</reference>
<dbReference type="Proteomes" id="UP000604241">
    <property type="component" value="Unassembled WGS sequence"/>
</dbReference>
<comment type="caution">
    <text evidence="1">The sequence shown here is derived from an EMBL/GenBank/DDBJ whole genome shotgun (WGS) entry which is preliminary data.</text>
</comment>
<evidence type="ECO:0000313" key="1">
    <source>
        <dbReference type="EMBL" id="MBD7918564.1"/>
    </source>
</evidence>
<dbReference type="EMBL" id="JACSQV010000007">
    <property type="protein sequence ID" value="MBD7918564.1"/>
    <property type="molecule type" value="Genomic_DNA"/>
</dbReference>
<keyword evidence="2" id="KW-1185">Reference proteome</keyword>
<accession>A0ABR8QE43</accession>
<gene>
    <name evidence="1" type="ORF">H9657_09790</name>
</gene>
<proteinExistence type="predicted"/>
<dbReference type="Pfam" id="PF09684">
    <property type="entry name" value="Tail_P2_I"/>
    <property type="match status" value="1"/>
</dbReference>
<dbReference type="RefSeq" id="WP_191782841.1">
    <property type="nucleotide sequence ID" value="NZ_JACSQV010000007.1"/>
</dbReference>
<evidence type="ECO:0000313" key="2">
    <source>
        <dbReference type="Proteomes" id="UP000604241"/>
    </source>
</evidence>
<sequence>MIPQRGVDVRPAPVAVSLVDGLPEAFVASPGTVAFVRAFDDGFAPFATVLDHLPAYVDPRYAPDDLVRWVASWLAPAVAARRPAALLRAHLPDLVTSAVARGTLRGVAAAVRACTGCEPEVRDSGGTAWSRRPHGPMPGSARLHLDVGVRLLPDEPDPDDVLDLVRSVVDDVRPVHVPTTVHLLG</sequence>
<name>A0ABR8QE43_9CELL</name>
<dbReference type="InterPro" id="IPR006521">
    <property type="entry name" value="Tail_protein_I"/>
</dbReference>
<protein>
    <submittedName>
        <fullName evidence="1">Phage tail protein</fullName>
    </submittedName>
</protein>